<accession>M1DPM5</accession>
<evidence type="ECO:0000313" key="3">
    <source>
        <dbReference type="EnsemblPlants" id="PGSC0003DMT400092351"/>
    </source>
</evidence>
<feature type="region of interest" description="Disordered" evidence="1">
    <location>
        <begin position="178"/>
        <end position="236"/>
    </location>
</feature>
<reference evidence="4" key="1">
    <citation type="journal article" date="2011" name="Nature">
        <title>Genome sequence and analysis of the tuber crop potato.</title>
        <authorList>
            <consortium name="The Potato Genome Sequencing Consortium"/>
        </authorList>
    </citation>
    <scope>NUCLEOTIDE SEQUENCE [LARGE SCALE GENOMIC DNA]</scope>
    <source>
        <strain evidence="4">cv. DM1-3 516 R44</strain>
    </source>
</reference>
<dbReference type="Pfam" id="PF00098">
    <property type="entry name" value="zf-CCHC"/>
    <property type="match status" value="1"/>
</dbReference>
<dbReference type="Gramene" id="PGSC0003DMT400092351">
    <property type="protein sequence ID" value="PGSC0003DMT400092351"/>
    <property type="gene ID" value="PGSC0003DMG400041922"/>
</dbReference>
<proteinExistence type="predicted"/>
<dbReference type="Proteomes" id="UP000011115">
    <property type="component" value="Unassembled WGS sequence"/>
</dbReference>
<dbReference type="AlphaFoldDB" id="M1DPM5"/>
<dbReference type="EnsemblPlants" id="PGSC0003DMT400092351">
    <property type="protein sequence ID" value="PGSC0003DMT400092351"/>
    <property type="gene ID" value="PGSC0003DMG400041922"/>
</dbReference>
<feature type="domain" description="CCHC-type" evidence="2">
    <location>
        <begin position="60"/>
        <end position="73"/>
    </location>
</feature>
<dbReference type="InParanoid" id="M1DPM5"/>
<protein>
    <submittedName>
        <fullName evidence="3">Gag-pol protein</fullName>
    </submittedName>
</protein>
<dbReference type="HOGENOM" id="CLU_1177164_0_0_1"/>
<dbReference type="GO" id="GO:0008270">
    <property type="term" value="F:zinc ion binding"/>
    <property type="evidence" value="ECO:0007669"/>
    <property type="project" value="InterPro"/>
</dbReference>
<dbReference type="PaxDb" id="4113-PGSC0003DMT400092351"/>
<keyword evidence="4" id="KW-1185">Reference proteome</keyword>
<name>M1DPM5_SOLTU</name>
<organism evidence="3 4">
    <name type="scientific">Solanum tuberosum</name>
    <name type="common">Potato</name>
    <dbReference type="NCBI Taxonomy" id="4113"/>
    <lineage>
        <taxon>Eukaryota</taxon>
        <taxon>Viridiplantae</taxon>
        <taxon>Streptophyta</taxon>
        <taxon>Embryophyta</taxon>
        <taxon>Tracheophyta</taxon>
        <taxon>Spermatophyta</taxon>
        <taxon>Magnoliopsida</taxon>
        <taxon>eudicotyledons</taxon>
        <taxon>Gunneridae</taxon>
        <taxon>Pentapetalae</taxon>
        <taxon>asterids</taxon>
        <taxon>lamiids</taxon>
        <taxon>Solanales</taxon>
        <taxon>Solanaceae</taxon>
        <taxon>Solanoideae</taxon>
        <taxon>Solaneae</taxon>
        <taxon>Solanum</taxon>
    </lineage>
</organism>
<evidence type="ECO:0000256" key="1">
    <source>
        <dbReference type="SAM" id="MobiDB-lite"/>
    </source>
</evidence>
<sequence>MYVTDAERVELVAYQLKNVARTWFDQWKKGRDEGAPILSWAMFEKAFFGHLFPRKLREAKCGQEGHFMKDCSKNRQGAGGRANHLYAIMSRQEQENSPDVVTVESKCLGKEPIESKGLRVEKRARKIVKKSGNRGGVLHQPERPKIESEVRAMRDATTSFEVTPSSSTDIQRIEAEYTREEADKRSEIPVDTSPEVEIDCVPAEASLRTLASGPSCTAAPTSSLQAPSGSTSSQPS</sequence>
<reference evidence="3" key="2">
    <citation type="submission" date="2015-06" db="UniProtKB">
        <authorList>
            <consortium name="EnsemblPlants"/>
        </authorList>
    </citation>
    <scope>IDENTIFICATION</scope>
    <source>
        <strain evidence="3">DM1-3 516 R44</strain>
    </source>
</reference>
<dbReference type="GO" id="GO:0003676">
    <property type="term" value="F:nucleic acid binding"/>
    <property type="evidence" value="ECO:0007669"/>
    <property type="project" value="InterPro"/>
</dbReference>
<dbReference type="InterPro" id="IPR001878">
    <property type="entry name" value="Znf_CCHC"/>
</dbReference>
<evidence type="ECO:0000259" key="2">
    <source>
        <dbReference type="Pfam" id="PF00098"/>
    </source>
</evidence>
<feature type="compositionally biased region" description="Basic and acidic residues" evidence="1">
    <location>
        <begin position="178"/>
        <end position="188"/>
    </location>
</feature>
<feature type="compositionally biased region" description="Polar residues" evidence="1">
    <location>
        <begin position="212"/>
        <end position="236"/>
    </location>
</feature>
<evidence type="ECO:0000313" key="4">
    <source>
        <dbReference type="Proteomes" id="UP000011115"/>
    </source>
</evidence>